<protein>
    <submittedName>
        <fullName evidence="6">TetR/AcrR family transcriptional regulator</fullName>
    </submittedName>
</protein>
<sequence>MNQKRELLLKTALELFYQHGVNSIGINEVIKVSGIAKKTLYSHFDGKNDLVIATLGKRHFIFINWLKSKLEKTTNDQELINVLFASLQSWFIGNEPELGDFRGCFFINTSAEFSDPKSEISCYCRYHKDQVRQLIKSKLTNNSEDLLNTICLLKEGVIVTAYMTGKSADMIQSTLKILQRY</sequence>
<dbReference type="SUPFAM" id="SSF48498">
    <property type="entry name" value="Tetracyclin repressor-like, C-terminal domain"/>
    <property type="match status" value="1"/>
</dbReference>
<gene>
    <name evidence="6" type="ORF">PSHA_p00036</name>
</gene>
<reference evidence="6" key="1">
    <citation type="submission" date="2019-09" db="EMBL/GenBank/DDBJ databases">
        <authorList>
            <person name="Qi W."/>
            <person name="Colarusso A."/>
            <person name="Olombrada M."/>
            <person name="Parrilli E."/>
            <person name="Patrignani A."/>
            <person name="Tutino M.L."/>
            <person name="Toll-Riera M."/>
        </authorList>
    </citation>
    <scope>NUCLEOTIDE SEQUENCE</scope>
    <source>
        <strain evidence="6">TAC125</strain>
        <plasmid evidence="6">pMEGA</plasmid>
    </source>
</reference>
<accession>A0A6G6ARI1</accession>
<feature type="DNA-binding region" description="H-T-H motif" evidence="4">
    <location>
        <begin position="25"/>
        <end position="44"/>
    </location>
</feature>
<dbReference type="InterPro" id="IPR001647">
    <property type="entry name" value="HTH_TetR"/>
</dbReference>
<dbReference type="EMBL" id="MN400773">
    <property type="protein sequence ID" value="QID24529.1"/>
    <property type="molecule type" value="Genomic_DNA"/>
</dbReference>
<keyword evidence="3" id="KW-0804">Transcription</keyword>
<dbReference type="AlphaFoldDB" id="A0A6G6ARI1"/>
<dbReference type="InterPro" id="IPR036271">
    <property type="entry name" value="Tet_transcr_reg_TetR-rel_C_sf"/>
</dbReference>
<dbReference type="PRINTS" id="PR00455">
    <property type="entry name" value="HTHTETR"/>
</dbReference>
<evidence type="ECO:0000256" key="2">
    <source>
        <dbReference type="ARBA" id="ARBA00023125"/>
    </source>
</evidence>
<dbReference type="SUPFAM" id="SSF46689">
    <property type="entry name" value="Homeodomain-like"/>
    <property type="match status" value="1"/>
</dbReference>
<geneLocation type="plasmid" evidence="6">
    <name>pMEGA</name>
</geneLocation>
<dbReference type="InterPro" id="IPR009057">
    <property type="entry name" value="Homeodomain-like_sf"/>
</dbReference>
<proteinExistence type="predicted"/>
<dbReference type="PROSITE" id="PS50977">
    <property type="entry name" value="HTH_TETR_2"/>
    <property type="match status" value="1"/>
</dbReference>
<organism evidence="6">
    <name type="scientific">Pseudoalteromonas translucida (strain TAC 125)</name>
    <dbReference type="NCBI Taxonomy" id="326442"/>
    <lineage>
        <taxon>Bacteria</taxon>
        <taxon>Pseudomonadati</taxon>
        <taxon>Pseudomonadota</taxon>
        <taxon>Gammaproteobacteria</taxon>
        <taxon>Alteromonadales</taxon>
        <taxon>Pseudoalteromonadaceae</taxon>
        <taxon>Pseudoalteromonas</taxon>
    </lineage>
</organism>
<evidence type="ECO:0000256" key="3">
    <source>
        <dbReference type="ARBA" id="ARBA00023163"/>
    </source>
</evidence>
<evidence type="ECO:0000256" key="1">
    <source>
        <dbReference type="ARBA" id="ARBA00023015"/>
    </source>
</evidence>
<evidence type="ECO:0000256" key="4">
    <source>
        <dbReference type="PROSITE-ProRule" id="PRU00335"/>
    </source>
</evidence>
<evidence type="ECO:0000313" key="6">
    <source>
        <dbReference type="EMBL" id="QID24529.1"/>
    </source>
</evidence>
<keyword evidence="1" id="KW-0805">Transcription regulation</keyword>
<dbReference type="PANTHER" id="PTHR47506">
    <property type="entry name" value="TRANSCRIPTIONAL REGULATORY PROTEIN"/>
    <property type="match status" value="1"/>
</dbReference>
<dbReference type="GO" id="GO:0003677">
    <property type="term" value="F:DNA binding"/>
    <property type="evidence" value="ECO:0007669"/>
    <property type="project" value="UniProtKB-UniRule"/>
</dbReference>
<dbReference type="PANTHER" id="PTHR47506:SF1">
    <property type="entry name" value="HTH-TYPE TRANSCRIPTIONAL REGULATOR YJDC"/>
    <property type="match status" value="1"/>
</dbReference>
<evidence type="ECO:0000259" key="5">
    <source>
        <dbReference type="PROSITE" id="PS50977"/>
    </source>
</evidence>
<dbReference type="Pfam" id="PF00440">
    <property type="entry name" value="TetR_N"/>
    <property type="match status" value="1"/>
</dbReference>
<feature type="domain" description="HTH tetR-type" evidence="5">
    <location>
        <begin position="2"/>
        <end position="62"/>
    </location>
</feature>
<keyword evidence="6" id="KW-0614">Plasmid</keyword>
<keyword evidence="2 4" id="KW-0238">DNA-binding</keyword>
<name>A0A6G6ARI1_PSET1</name>
<dbReference type="Gene3D" id="1.10.357.10">
    <property type="entry name" value="Tetracycline Repressor, domain 2"/>
    <property type="match status" value="1"/>
</dbReference>